<dbReference type="SUPFAM" id="SSF49562">
    <property type="entry name" value="C2 domain (Calcium/lipid-binding domain, CaLB)"/>
    <property type="match status" value="1"/>
</dbReference>
<keyword evidence="3" id="KW-1185">Reference proteome</keyword>
<reference evidence="2 3" key="1">
    <citation type="submission" date="2019-01" db="EMBL/GenBank/DDBJ databases">
        <title>Sequencing of cultivated peanut Arachis hypogaea provides insights into genome evolution and oil improvement.</title>
        <authorList>
            <person name="Chen X."/>
        </authorList>
    </citation>
    <scope>NUCLEOTIDE SEQUENCE [LARGE SCALE GENOMIC DNA]</scope>
    <source>
        <strain evidence="3">cv. Fuhuasheng</strain>
        <tissue evidence="2">Leaves</tissue>
    </source>
</reference>
<feature type="domain" description="C2" evidence="1">
    <location>
        <begin position="10"/>
        <end position="108"/>
    </location>
</feature>
<name>A0A445DDQ8_ARAHY</name>
<accession>A0A445DDQ8</accession>
<organism evidence="2 3">
    <name type="scientific">Arachis hypogaea</name>
    <name type="common">Peanut</name>
    <dbReference type="NCBI Taxonomy" id="3818"/>
    <lineage>
        <taxon>Eukaryota</taxon>
        <taxon>Viridiplantae</taxon>
        <taxon>Streptophyta</taxon>
        <taxon>Embryophyta</taxon>
        <taxon>Tracheophyta</taxon>
        <taxon>Spermatophyta</taxon>
        <taxon>Magnoliopsida</taxon>
        <taxon>eudicotyledons</taxon>
        <taxon>Gunneridae</taxon>
        <taxon>Pentapetalae</taxon>
        <taxon>rosids</taxon>
        <taxon>fabids</taxon>
        <taxon>Fabales</taxon>
        <taxon>Fabaceae</taxon>
        <taxon>Papilionoideae</taxon>
        <taxon>50 kb inversion clade</taxon>
        <taxon>dalbergioids sensu lato</taxon>
        <taxon>Dalbergieae</taxon>
        <taxon>Pterocarpus clade</taxon>
        <taxon>Arachis</taxon>
    </lineage>
</organism>
<dbReference type="InterPro" id="IPR000008">
    <property type="entry name" value="C2_dom"/>
</dbReference>
<evidence type="ECO:0000313" key="2">
    <source>
        <dbReference type="EMBL" id="RYR61286.1"/>
    </source>
</evidence>
<comment type="caution">
    <text evidence="2">The sequence shown here is derived from an EMBL/GenBank/DDBJ whole genome shotgun (WGS) entry which is preliminary data.</text>
</comment>
<evidence type="ECO:0000259" key="1">
    <source>
        <dbReference type="SMART" id="SM00239"/>
    </source>
</evidence>
<dbReference type="Pfam" id="PF00168">
    <property type="entry name" value="C2"/>
    <property type="match status" value="1"/>
</dbReference>
<dbReference type="PANTHER" id="PTHR32246">
    <property type="entry name" value="INGRESSION PROTEIN FIC1"/>
    <property type="match status" value="1"/>
</dbReference>
<dbReference type="AlphaFoldDB" id="A0A445DDQ8"/>
<dbReference type="Proteomes" id="UP000289738">
    <property type="component" value="Chromosome A04"/>
</dbReference>
<protein>
    <recommendedName>
        <fullName evidence="1">C2 domain-containing protein</fullName>
    </recommendedName>
</protein>
<evidence type="ECO:0000313" key="3">
    <source>
        <dbReference type="Proteomes" id="UP000289738"/>
    </source>
</evidence>
<gene>
    <name evidence="2" type="ORF">Ahy_A04g018440</name>
</gene>
<dbReference type="PANTHER" id="PTHR32246:SF17">
    <property type="entry name" value="BON1-ASSOCIATED PROTEIN 2"/>
    <property type="match status" value="1"/>
</dbReference>
<dbReference type="OrthoDB" id="884464at2759"/>
<dbReference type="EMBL" id="SDMP01000004">
    <property type="protein sequence ID" value="RYR61286.1"/>
    <property type="molecule type" value="Genomic_DNA"/>
</dbReference>
<sequence>MESRTSSLIPIELTILNAENLIVKGKQLRRNNNNNNDAAYVVVHAQCSSTKHYPSWNEKFSMEVEPATCRFISIEVRRKKWLGYSSGSVAMAHVPVSELFGAQFLSYRLWDKKGDRNGIIDFSVRVRPSQSASSSSSSSSYSCSSMMTMQLEAAKRTEQVPMRENEEPVTGVPLFWGNHRYPTNIRLNNI</sequence>
<proteinExistence type="predicted"/>
<dbReference type="InterPro" id="IPR035892">
    <property type="entry name" value="C2_domain_sf"/>
</dbReference>
<dbReference type="Gene3D" id="2.60.40.150">
    <property type="entry name" value="C2 domain"/>
    <property type="match status" value="1"/>
</dbReference>
<dbReference type="SMART" id="SM00239">
    <property type="entry name" value="C2"/>
    <property type="match status" value="1"/>
</dbReference>